<name>A0A2J5HP83_9EURO</name>
<evidence type="ECO:0000259" key="3">
    <source>
        <dbReference type="PROSITE" id="PS50275"/>
    </source>
</evidence>
<accession>A0A2J5HP83</accession>
<dbReference type="PROSITE" id="PS51791">
    <property type="entry name" value="HSAC2"/>
    <property type="match status" value="1"/>
</dbReference>
<dbReference type="GO" id="GO:0046856">
    <property type="term" value="P:phosphatidylinositol dephosphorylation"/>
    <property type="evidence" value="ECO:0007669"/>
    <property type="project" value="TreeGrafter"/>
</dbReference>
<evidence type="ECO:0000256" key="1">
    <source>
        <dbReference type="SAM" id="MobiDB-lite"/>
    </source>
</evidence>
<evidence type="ECO:0000313" key="6">
    <source>
        <dbReference type="Proteomes" id="UP000235023"/>
    </source>
</evidence>
<evidence type="ECO:0000313" key="5">
    <source>
        <dbReference type="EMBL" id="PLN79018.1"/>
    </source>
</evidence>
<evidence type="ECO:0000256" key="2">
    <source>
        <dbReference type="SAM" id="SignalP"/>
    </source>
</evidence>
<proteinExistence type="predicted"/>
<feature type="domain" description="HSac2" evidence="4">
    <location>
        <begin position="703"/>
        <end position="867"/>
    </location>
</feature>
<feature type="domain" description="SAC" evidence="3">
    <location>
        <begin position="267"/>
        <end position="633"/>
    </location>
</feature>
<feature type="compositionally biased region" description="Acidic residues" evidence="1">
    <location>
        <begin position="128"/>
        <end position="137"/>
    </location>
</feature>
<gene>
    <name evidence="5" type="ORF">BDW42DRAFT_173848</name>
</gene>
<organism evidence="5 6">
    <name type="scientific">Aspergillus taichungensis</name>
    <dbReference type="NCBI Taxonomy" id="482145"/>
    <lineage>
        <taxon>Eukaryota</taxon>
        <taxon>Fungi</taxon>
        <taxon>Dikarya</taxon>
        <taxon>Ascomycota</taxon>
        <taxon>Pezizomycotina</taxon>
        <taxon>Eurotiomycetes</taxon>
        <taxon>Eurotiomycetidae</taxon>
        <taxon>Eurotiales</taxon>
        <taxon>Aspergillaceae</taxon>
        <taxon>Aspergillus</taxon>
        <taxon>Aspergillus subgen. Circumdati</taxon>
    </lineage>
</organism>
<dbReference type="InterPro" id="IPR034753">
    <property type="entry name" value="hSac2"/>
</dbReference>
<keyword evidence="6" id="KW-1185">Reference proteome</keyword>
<dbReference type="PROSITE" id="PS50275">
    <property type="entry name" value="SAC"/>
    <property type="match status" value="1"/>
</dbReference>
<dbReference type="Pfam" id="PF12456">
    <property type="entry name" value="hSac2"/>
    <property type="match status" value="1"/>
</dbReference>
<dbReference type="GO" id="GO:0005783">
    <property type="term" value="C:endoplasmic reticulum"/>
    <property type="evidence" value="ECO:0007669"/>
    <property type="project" value="TreeGrafter"/>
</dbReference>
<feature type="chain" id="PRO_5014463406" evidence="2">
    <location>
        <begin position="25"/>
        <end position="954"/>
    </location>
</feature>
<dbReference type="PANTHER" id="PTHR45662:SF7">
    <property type="entry name" value="SACI DOMAIN PROTEIN (AFU_ORTHOLOGUE AFUA_1G15890)"/>
    <property type="match status" value="1"/>
</dbReference>
<feature type="region of interest" description="Disordered" evidence="1">
    <location>
        <begin position="115"/>
        <end position="178"/>
    </location>
</feature>
<dbReference type="AlphaFoldDB" id="A0A2J5HP83"/>
<feature type="compositionally biased region" description="Basic and acidic residues" evidence="1">
    <location>
        <begin position="210"/>
        <end position="221"/>
    </location>
</feature>
<dbReference type="Proteomes" id="UP000235023">
    <property type="component" value="Unassembled WGS sequence"/>
</dbReference>
<dbReference type="InterPro" id="IPR022158">
    <property type="entry name" value="Inositol_phosphatase"/>
</dbReference>
<keyword evidence="2" id="KW-0732">Signal</keyword>
<sequence length="954" mass="104882">MPGLLRKLVIFAAVDGLILQPSVANLRSYGNNESSLLIDYKTGRVSSLPASASELSERDSGLESYGLVGLLSVASYSFLIAITQRQQVAQIQGKPVYAVTNIAVIPTSSLKDASHAIAQARESSRQGDDDEQDEIESDGTASDSENDAGDTEVGTAPSSPVQTQRSPHNRSNSIAEDVMGKRVPFGRFAANWLSRKTMGLPGLGTVDHDGNGSLLDTKDADVQGSPTGSDTEEALAASGSESSPERGEVPSSSPSVVELLPKLLRYTKLIFASHNFFFAYDYDLTRNYGTSDLSAKSLLPPHKVADELYFWNQHLMAPFIGAGAHSYVLPLMQGFVGQREFTVAGAGRPSTEASDSTKPEGRVLGETSAAEAMEAAANKRDFLLTLISRRSVKRPGLRYLRRGVDDDGNTANTVETEQILSVPDWDPAHRVYSYLQVRGSIPLYFSQSPYALKPVPILHHSTETNELAFEKHFRSLSRRYGKVQAVSLIDKLAGELKLGNEFEKYAKLLNESGGIEGKPLGLEWFDFHSECRGMKFENVSRLVDRLKSTLEEYGDTMVQSNTVLRTQAGIIRTNCMDCLDRTGVAQCAFAQWALERELQSEGIDLDLGSDSSTQWFNTLWADNGDAISKQYSSTAALKGDYTRTRKRDYRGALNDLGLTLTRYFNNIVNDYFSQACIDYLLGNVSTQVFQEFATELQTADPGISVQKLRQNAIDTSCRIVISDPSEDFLGGWTMLTPREPNTLRTLPFEESVLLLTDAAVYNCRFDWDTDKVVSSERVSLRSITRINHGTYITSTLTTAQTAERHNVGLVIEYREGDSHDLRVNTRSLHSSVDTTALPDNNNSTARPTDWTVNSWFKGFRGPTARIMAFKALPVSNSVTQTKNPGSPAVSEGDWVRSICEEIHRASLLASPDAEGHDNPKPVVEAGEIISLEDARKRTGILETLVHDVKKLVWA</sequence>
<protein>
    <submittedName>
        <fullName evidence="5">SacI domain protein</fullName>
    </submittedName>
</protein>
<feature type="region of interest" description="Disordered" evidence="1">
    <location>
        <begin position="210"/>
        <end position="254"/>
    </location>
</feature>
<evidence type="ECO:0000259" key="4">
    <source>
        <dbReference type="PROSITE" id="PS51791"/>
    </source>
</evidence>
<feature type="compositionally biased region" description="Polar residues" evidence="1">
    <location>
        <begin position="156"/>
        <end position="174"/>
    </location>
</feature>
<dbReference type="PANTHER" id="PTHR45662">
    <property type="entry name" value="PHOSPHATIDYLINOSITIDE PHOSPHATASE SAC1"/>
    <property type="match status" value="1"/>
</dbReference>
<dbReference type="InterPro" id="IPR002013">
    <property type="entry name" value="SAC_dom"/>
</dbReference>
<reference evidence="6" key="1">
    <citation type="submission" date="2017-12" db="EMBL/GenBank/DDBJ databases">
        <authorList>
            <consortium name="DOE Joint Genome Institute"/>
            <person name="Mondo S.J."/>
            <person name="Kjaerbolling I."/>
            <person name="Vesth T.C."/>
            <person name="Frisvad J.C."/>
            <person name="Nybo J.L."/>
            <person name="Theobald S."/>
            <person name="Kuo A."/>
            <person name="Bowyer P."/>
            <person name="Matsuda Y."/>
            <person name="Lyhne E.K."/>
            <person name="Kogle M.E."/>
            <person name="Clum A."/>
            <person name="Lipzen A."/>
            <person name="Salamov A."/>
            <person name="Ngan C.Y."/>
            <person name="Daum C."/>
            <person name="Chiniquy J."/>
            <person name="Barry K."/>
            <person name="LaButti K."/>
            <person name="Haridas S."/>
            <person name="Simmons B.A."/>
            <person name="Magnuson J.K."/>
            <person name="Mortensen U.H."/>
            <person name="Larsen T.O."/>
            <person name="Grigoriev I.V."/>
            <person name="Baker S.E."/>
            <person name="Andersen M.R."/>
            <person name="Nordberg H.P."/>
            <person name="Cantor M.N."/>
            <person name="Hua S.X."/>
        </authorList>
    </citation>
    <scope>NUCLEOTIDE SEQUENCE [LARGE SCALE GENOMIC DNA]</scope>
    <source>
        <strain evidence="6">IBT 19404</strain>
    </source>
</reference>
<dbReference type="EMBL" id="KZ559567">
    <property type="protein sequence ID" value="PLN79018.1"/>
    <property type="molecule type" value="Genomic_DNA"/>
</dbReference>
<dbReference type="GO" id="GO:0043812">
    <property type="term" value="F:phosphatidylinositol-4-phosphate phosphatase activity"/>
    <property type="evidence" value="ECO:0007669"/>
    <property type="project" value="TreeGrafter"/>
</dbReference>
<dbReference type="Pfam" id="PF02383">
    <property type="entry name" value="Syja_N"/>
    <property type="match status" value="1"/>
</dbReference>
<dbReference type="OrthoDB" id="405996at2759"/>
<feature type="signal peptide" evidence="2">
    <location>
        <begin position="1"/>
        <end position="24"/>
    </location>
</feature>